<dbReference type="InterPro" id="IPR016064">
    <property type="entry name" value="NAD/diacylglycerol_kinase_sf"/>
</dbReference>
<sequence>MSTSTPQHAPFFVILNAGSGRHDCNEVRNTIQRIMDEAGRQCTIIEVAQPQDLSRIARETVATAMQQGGIVVAAGGDGAINAIVQEAWQRDCPMGILPQGTFNYFGRTHHIPEDTAEATQVLLAGRLQPVQIGLVNDKVFLVNASVGLYPQLLQAREQFKRQYGRSRVVALIAGFFTLLRQHRVLKIEMNTKGVSRQLRTPTLFVGNNQLQLEQIGIPLTDALASGELAAIMLKPTSKLAMLGLMLKGALGRLGEAENIVSFSFSSMGIRQFSFPRRRIKVATDGEIVRLKSPLQFQVAPRPLQLIKLDEPA</sequence>
<keyword evidence="2" id="KW-0808">Transferase</keyword>
<dbReference type="RefSeq" id="WP_015830943.1">
    <property type="nucleotide sequence ID" value="NC_012969.1"/>
</dbReference>
<reference evidence="3" key="1">
    <citation type="submission" date="2009-07" db="EMBL/GenBank/DDBJ databases">
        <title>Complete sequence of chromosome of Methylovorus sp. SIP3-4.</title>
        <authorList>
            <person name="Lucas S."/>
            <person name="Copeland A."/>
            <person name="Lapidus A."/>
            <person name="Glavina del Rio T."/>
            <person name="Tice H."/>
            <person name="Bruce D."/>
            <person name="Goodwin L."/>
            <person name="Pitluck S."/>
            <person name="Clum A."/>
            <person name="Larimer F."/>
            <person name="Land M."/>
            <person name="Hauser L."/>
            <person name="Kyrpides N."/>
            <person name="Mikhailova N."/>
            <person name="Kayluzhnaya M."/>
            <person name="Chistoserdova L."/>
        </authorList>
    </citation>
    <scope>NUCLEOTIDE SEQUENCE [LARGE SCALE GENOMIC DNA]</scope>
    <source>
        <strain evidence="3">SIP3-4</strain>
    </source>
</reference>
<dbReference type="PANTHER" id="PTHR12358">
    <property type="entry name" value="SPHINGOSINE KINASE"/>
    <property type="match status" value="1"/>
</dbReference>
<dbReference type="Gene3D" id="3.40.50.10330">
    <property type="entry name" value="Probable inorganic polyphosphate/atp-NAD kinase, domain 1"/>
    <property type="match status" value="1"/>
</dbReference>
<dbReference type="KEGG" id="mei:Msip34_2438"/>
<dbReference type="Pfam" id="PF00781">
    <property type="entry name" value="DAGK_cat"/>
    <property type="match status" value="1"/>
</dbReference>
<dbReference type="OrthoDB" id="142078at2"/>
<dbReference type="STRING" id="582744.Msip34_2438"/>
<dbReference type="GO" id="GO:0016301">
    <property type="term" value="F:kinase activity"/>
    <property type="evidence" value="ECO:0007669"/>
    <property type="project" value="UniProtKB-KW"/>
</dbReference>
<reference evidence="2 3" key="2">
    <citation type="journal article" date="2011" name="J. Bacteriol.">
        <title>Genomes of three methylotrophs from a single niche uncover genetic and metabolic divergence of Methylophilaceae.</title>
        <authorList>
            <person name="Lapidus A."/>
            <person name="Clum A."/>
            <person name="Labutti K."/>
            <person name="Kaluzhnaya M.G."/>
            <person name="Lim S."/>
            <person name="Beck D.A."/>
            <person name="Glavina Del Rio T."/>
            <person name="Nolan M."/>
            <person name="Mavromatis K."/>
            <person name="Huntemann M."/>
            <person name="Lucas S."/>
            <person name="Lidstrom M.E."/>
            <person name="Ivanova N."/>
            <person name="Chistoserdova L."/>
        </authorList>
    </citation>
    <scope>NUCLEOTIDE SEQUENCE [LARGE SCALE GENOMIC DNA]</scope>
    <source>
        <strain evidence="2 3">SIP3-4</strain>
    </source>
</reference>
<evidence type="ECO:0000313" key="2">
    <source>
        <dbReference type="EMBL" id="ACT51675.1"/>
    </source>
</evidence>
<gene>
    <name evidence="2" type="ordered locus">Msip34_2438</name>
</gene>
<accession>C6XAD4</accession>
<name>C6XAD4_METGS</name>
<keyword evidence="3" id="KW-1185">Reference proteome</keyword>
<protein>
    <submittedName>
        <fullName evidence="2">Diacylglycerol kinase catalytic region</fullName>
    </submittedName>
</protein>
<dbReference type="PROSITE" id="PS50146">
    <property type="entry name" value="DAGK"/>
    <property type="match status" value="1"/>
</dbReference>
<dbReference type="eggNOG" id="COG1597">
    <property type="taxonomic scope" value="Bacteria"/>
</dbReference>
<dbReference type="SMART" id="SM00046">
    <property type="entry name" value="DAGKc"/>
    <property type="match status" value="1"/>
</dbReference>
<dbReference type="EMBL" id="CP001674">
    <property type="protein sequence ID" value="ACT51675.1"/>
    <property type="molecule type" value="Genomic_DNA"/>
</dbReference>
<dbReference type="Gene3D" id="2.60.200.40">
    <property type="match status" value="1"/>
</dbReference>
<dbReference type="InterPro" id="IPR001206">
    <property type="entry name" value="Diacylglycerol_kinase_cat_dom"/>
</dbReference>
<evidence type="ECO:0000313" key="3">
    <source>
        <dbReference type="Proteomes" id="UP000002743"/>
    </source>
</evidence>
<proteinExistence type="predicted"/>
<feature type="domain" description="DAGKc" evidence="1">
    <location>
        <begin position="6"/>
        <end position="139"/>
    </location>
</feature>
<evidence type="ECO:0000259" key="1">
    <source>
        <dbReference type="PROSITE" id="PS50146"/>
    </source>
</evidence>
<dbReference type="PANTHER" id="PTHR12358:SF54">
    <property type="entry name" value="SPHINGOSINE KINASE RELATED PROTEIN"/>
    <property type="match status" value="1"/>
</dbReference>
<dbReference type="InterPro" id="IPR050187">
    <property type="entry name" value="Lipid_Phosphate_FormReg"/>
</dbReference>
<dbReference type="InterPro" id="IPR017438">
    <property type="entry name" value="ATP-NAD_kinase_N"/>
</dbReference>
<dbReference type="Proteomes" id="UP000002743">
    <property type="component" value="Chromosome"/>
</dbReference>
<dbReference type="HOGENOM" id="CLU_045532_5_0_4"/>
<dbReference type="AlphaFoldDB" id="C6XAD4"/>
<organism evidence="2 3">
    <name type="scientific">Methylovorus glucosotrophus (strain SIP3-4)</name>
    <dbReference type="NCBI Taxonomy" id="582744"/>
    <lineage>
        <taxon>Bacteria</taxon>
        <taxon>Pseudomonadati</taxon>
        <taxon>Pseudomonadota</taxon>
        <taxon>Betaproteobacteria</taxon>
        <taxon>Nitrosomonadales</taxon>
        <taxon>Methylophilaceae</taxon>
        <taxon>Methylovorus</taxon>
    </lineage>
</organism>
<keyword evidence="2" id="KW-0418">Kinase</keyword>
<dbReference type="SUPFAM" id="SSF111331">
    <property type="entry name" value="NAD kinase/diacylglycerol kinase-like"/>
    <property type="match status" value="1"/>
</dbReference>